<gene>
    <name evidence="5" type="primary">fimA</name>
    <name evidence="5" type="ORF">GmarT_38890</name>
</gene>
<comment type="similarity">
    <text evidence="1">Belongs to the bacterial solute-binding protein 9 family.</text>
</comment>
<evidence type="ECO:0000256" key="3">
    <source>
        <dbReference type="ARBA" id="ARBA00022729"/>
    </source>
</evidence>
<dbReference type="Proteomes" id="UP000322887">
    <property type="component" value="Chromosome"/>
</dbReference>
<dbReference type="EMBL" id="CP042910">
    <property type="protein sequence ID" value="QEG18004.1"/>
    <property type="molecule type" value="Genomic_DNA"/>
</dbReference>
<accession>A0ABX5YQI5</accession>
<protein>
    <submittedName>
        <fullName evidence="5">Manganese ABC transporter substrate-binding lipoprotein</fullName>
    </submittedName>
</protein>
<dbReference type="Gene3D" id="3.40.50.1980">
    <property type="entry name" value="Nitrogenase molybdenum iron protein domain"/>
    <property type="match status" value="2"/>
</dbReference>
<keyword evidence="5" id="KW-0449">Lipoprotein</keyword>
<dbReference type="PANTHER" id="PTHR42953">
    <property type="entry name" value="HIGH-AFFINITY ZINC UPTAKE SYSTEM PROTEIN ZNUA-RELATED"/>
    <property type="match status" value="1"/>
</dbReference>
<evidence type="ECO:0000256" key="1">
    <source>
        <dbReference type="ARBA" id="ARBA00011028"/>
    </source>
</evidence>
<evidence type="ECO:0000256" key="4">
    <source>
        <dbReference type="SAM" id="SignalP"/>
    </source>
</evidence>
<reference evidence="5 6" key="1">
    <citation type="submission" date="2019-08" db="EMBL/GenBank/DDBJ databases">
        <title>Deep-cultivation of Planctomycetes and their phenomic and genomic characterization uncovers novel biology.</title>
        <authorList>
            <person name="Wiegand S."/>
            <person name="Jogler M."/>
            <person name="Boedeker C."/>
            <person name="Pinto D."/>
            <person name="Vollmers J."/>
            <person name="Rivas-Marin E."/>
            <person name="Kohn T."/>
            <person name="Peeters S.H."/>
            <person name="Heuer A."/>
            <person name="Rast P."/>
            <person name="Oberbeckmann S."/>
            <person name="Bunk B."/>
            <person name="Jeske O."/>
            <person name="Meyerdierks A."/>
            <person name="Storesund J.E."/>
            <person name="Kallscheuer N."/>
            <person name="Luecker S."/>
            <person name="Lage O.M."/>
            <person name="Pohl T."/>
            <person name="Merkel B.J."/>
            <person name="Hornburger P."/>
            <person name="Mueller R.-W."/>
            <person name="Bruemmer F."/>
            <person name="Labrenz M."/>
            <person name="Spormann A.M."/>
            <person name="Op den Camp H."/>
            <person name="Overmann J."/>
            <person name="Amann R."/>
            <person name="Jetten M.S.M."/>
            <person name="Mascher T."/>
            <person name="Medema M.H."/>
            <person name="Devos D.P."/>
            <person name="Kaster A.-K."/>
            <person name="Ovreas L."/>
            <person name="Rohde M."/>
            <person name="Galperin M.Y."/>
            <person name="Jogler C."/>
        </authorList>
    </citation>
    <scope>NUCLEOTIDE SEQUENCE [LARGE SCALE GENOMIC DNA]</scope>
    <source>
        <strain evidence="5 6">DSM 8797</strain>
    </source>
</reference>
<dbReference type="Pfam" id="PF01297">
    <property type="entry name" value="ZnuA"/>
    <property type="match status" value="1"/>
</dbReference>
<sequence>MVSMMQPVFKVFSLYLLLMISACQSKTDEVQQQAAEESPRLVVVVNYPLQFIVESLVGPEFQIMNPVPPNENPETWLPGNTTTQTIQQADLIVTNGADFADWVKKLSLPRSKVLRTSLVIKDALITVPDFEVHSHGAGGAHSHAGTVAFFWLDPRLMARQAEAIAERLIKLDPGSEKTIRVNLEKLNDSLKPLNHQLDQLREDYPGLNWYSRRPVYQYLAKRCDWTMHHLHWKSNEKPNQEDWKQLKTLQKQQKISLMLCESEPTEELVRELAEQGITVFTLDPLTVAPAQGDYVSNMQQQLTHLQMFLKQQQKNPLQKTNDDADSL</sequence>
<dbReference type="PANTHER" id="PTHR42953:SF3">
    <property type="entry name" value="HIGH-AFFINITY ZINC UPTAKE SYSTEM PROTEIN ZNUA"/>
    <property type="match status" value="1"/>
</dbReference>
<feature type="chain" id="PRO_5047073469" evidence="4">
    <location>
        <begin position="26"/>
        <end position="327"/>
    </location>
</feature>
<keyword evidence="3 4" id="KW-0732">Signal</keyword>
<keyword evidence="6" id="KW-1185">Reference proteome</keyword>
<feature type="signal peptide" evidence="4">
    <location>
        <begin position="1"/>
        <end position="25"/>
    </location>
</feature>
<dbReference type="InterPro" id="IPR050492">
    <property type="entry name" value="Bact_metal-bind_prot9"/>
</dbReference>
<dbReference type="InterPro" id="IPR006127">
    <property type="entry name" value="ZnuA-like"/>
</dbReference>
<dbReference type="SUPFAM" id="SSF53807">
    <property type="entry name" value="Helical backbone' metal receptor"/>
    <property type="match status" value="1"/>
</dbReference>
<evidence type="ECO:0000313" key="6">
    <source>
        <dbReference type="Proteomes" id="UP000322887"/>
    </source>
</evidence>
<evidence type="ECO:0000313" key="5">
    <source>
        <dbReference type="EMBL" id="QEG18004.1"/>
    </source>
</evidence>
<organism evidence="5 6">
    <name type="scientific">Gimesia maris</name>
    <dbReference type="NCBI Taxonomy" id="122"/>
    <lineage>
        <taxon>Bacteria</taxon>
        <taxon>Pseudomonadati</taxon>
        <taxon>Planctomycetota</taxon>
        <taxon>Planctomycetia</taxon>
        <taxon>Planctomycetales</taxon>
        <taxon>Planctomycetaceae</taxon>
        <taxon>Gimesia</taxon>
    </lineage>
</organism>
<keyword evidence="2" id="KW-0813">Transport</keyword>
<proteinExistence type="inferred from homology"/>
<name>A0ABX5YQI5_9PLAN</name>
<evidence type="ECO:0000256" key="2">
    <source>
        <dbReference type="ARBA" id="ARBA00022448"/>
    </source>
</evidence>